<dbReference type="Pfam" id="PF23213">
    <property type="entry name" value="DUF7065"/>
    <property type="match status" value="1"/>
</dbReference>
<dbReference type="SUPFAM" id="SSF159245">
    <property type="entry name" value="AttH-like"/>
    <property type="match status" value="1"/>
</dbReference>
<dbReference type="EMBL" id="BRZI01000016">
    <property type="protein sequence ID" value="GLD30654.1"/>
    <property type="molecule type" value="Genomic_DNA"/>
</dbReference>
<proteinExistence type="predicted"/>
<dbReference type="GeneID" id="83630455"/>
<dbReference type="Proteomes" id="UP001064782">
    <property type="component" value="Unassembled WGS sequence"/>
</dbReference>
<protein>
    <recommendedName>
        <fullName evidence="1">DUF7065 domain-containing protein</fullName>
    </recommendedName>
</protein>
<dbReference type="RefSeq" id="WP_236979444.1">
    <property type="nucleotide sequence ID" value="NZ_BRXE01000011.1"/>
</dbReference>
<evidence type="ECO:0000313" key="2">
    <source>
        <dbReference type="EMBL" id="GLB82408.1"/>
    </source>
</evidence>
<evidence type="ECO:0000313" key="4">
    <source>
        <dbReference type="Proteomes" id="UP001064782"/>
    </source>
</evidence>
<gene>
    <name evidence="3" type="ORF">Mkiyose1413_25370</name>
    <name evidence="2" type="ORF">SRL2020028_16640</name>
</gene>
<accession>A0A9P3Q7U0</accession>
<sequence length="325" mass="35293">MPSTIVDPVHDCIQQDPGAPGWSENLVIQAHDTCSDVSVWAHWSRIPGSSHIWEGVLAVYLEKSQLLVSRTFGPSAYEQTASSGPLSFECVTPAEAWRMRFDGMARRTCSQSVSAAALSDDVFERLSVDLDFVGVHPIWSAHGSMEEQSWATAHLEQGGRIRGQVTVAGHQVEINTTGFRDHSYGPRNYRGMAGNTWCTAIFPSGRAILGLNVWQTAGPGLAVGFVWDGTQMHDATEVRLPQLRSTDGEPAAFVAEIATSSGTERIAVKQTHRMTWTLNEPVGMTAGALNDTDAIRVVESPATITWGDETAGGWIEKTLRPSQFG</sequence>
<organism evidence="3 4">
    <name type="scientific">Mycobacterium kiyosense</name>
    <dbReference type="NCBI Taxonomy" id="2871094"/>
    <lineage>
        <taxon>Bacteria</taxon>
        <taxon>Bacillati</taxon>
        <taxon>Actinomycetota</taxon>
        <taxon>Actinomycetes</taxon>
        <taxon>Mycobacteriales</taxon>
        <taxon>Mycobacteriaceae</taxon>
        <taxon>Mycobacterium</taxon>
    </lineage>
</organism>
<dbReference type="Proteomes" id="UP001165663">
    <property type="component" value="Unassembled WGS sequence"/>
</dbReference>
<evidence type="ECO:0000313" key="3">
    <source>
        <dbReference type="EMBL" id="GLD30654.1"/>
    </source>
</evidence>
<dbReference type="EMBL" id="BRXE01000011">
    <property type="protein sequence ID" value="GLB82408.1"/>
    <property type="molecule type" value="Genomic_DNA"/>
</dbReference>
<name>A0A9P3Q7U0_9MYCO</name>
<dbReference type="InterPro" id="IPR055493">
    <property type="entry name" value="DUF7065"/>
</dbReference>
<evidence type="ECO:0000259" key="1">
    <source>
        <dbReference type="Pfam" id="PF23213"/>
    </source>
</evidence>
<dbReference type="AlphaFoldDB" id="A0A9P3Q7U0"/>
<reference evidence="3" key="1">
    <citation type="submission" date="2022-08" db="EMBL/GenBank/DDBJ databases">
        <title>Mycobacterium kiyosense sp. nov., scotochromogenic slow-glowing species isolated from respiratory specimens.</title>
        <authorList>
            <person name="Fukano H."/>
            <person name="Kazumi Y."/>
            <person name="Sakagami N."/>
            <person name="Ato M."/>
            <person name="Mitarai S."/>
            <person name="Hoshino Y."/>
        </authorList>
    </citation>
    <scope>NUCLEOTIDE SEQUENCE</scope>
    <source>
        <strain evidence="3">1413</strain>
        <strain evidence="2">SRL2020-028</strain>
    </source>
</reference>
<comment type="caution">
    <text evidence="3">The sequence shown here is derived from an EMBL/GenBank/DDBJ whole genome shotgun (WGS) entry which is preliminary data.</text>
</comment>
<keyword evidence="4" id="KW-1185">Reference proteome</keyword>
<feature type="domain" description="DUF7065" evidence="1">
    <location>
        <begin position="121"/>
        <end position="187"/>
    </location>
</feature>